<evidence type="ECO:0000256" key="3">
    <source>
        <dbReference type="ARBA" id="ARBA00022989"/>
    </source>
</evidence>
<accession>A0A133UXY6</accession>
<evidence type="ECO:0000256" key="2">
    <source>
        <dbReference type="ARBA" id="ARBA00022692"/>
    </source>
</evidence>
<dbReference type="Pfam" id="PF01040">
    <property type="entry name" value="UbiA"/>
    <property type="match status" value="1"/>
</dbReference>
<evidence type="ECO:0000256" key="1">
    <source>
        <dbReference type="ARBA" id="ARBA00004651"/>
    </source>
</evidence>
<evidence type="ECO:0000256" key="5">
    <source>
        <dbReference type="SAM" id="Phobius"/>
    </source>
</evidence>
<dbReference type="Proteomes" id="UP000070344">
    <property type="component" value="Unassembled WGS sequence"/>
</dbReference>
<feature type="transmembrane region" description="Helical" evidence="5">
    <location>
        <begin position="104"/>
        <end position="129"/>
    </location>
</feature>
<evidence type="ECO:0000256" key="4">
    <source>
        <dbReference type="ARBA" id="ARBA00023136"/>
    </source>
</evidence>
<dbReference type="Gene3D" id="1.10.357.140">
    <property type="entry name" value="UbiA prenyltransferase"/>
    <property type="match status" value="1"/>
</dbReference>
<sequence>MASLLGRVSGFIFPFLKSSKACLSNRMPAAIGYTTYAIAGVLITWSTTNISLTNALIALLKISPIWFLLVESVYVFNDIFDKEIDTRNDLDRPIAKGEASSDKIMYLFILLSAIVLTLSTIINFATMLVSSTF</sequence>
<feature type="transmembrane region" description="Helical" evidence="5">
    <location>
        <begin position="57"/>
        <end position="77"/>
    </location>
</feature>
<comment type="subcellular location">
    <subcellularLocation>
        <location evidence="1">Cell membrane</location>
        <topology evidence="1">Multi-pass membrane protein</topology>
    </subcellularLocation>
</comment>
<feature type="non-terminal residue" evidence="6">
    <location>
        <position position="133"/>
    </location>
</feature>
<gene>
    <name evidence="6" type="ORF">AKJ41_06035</name>
</gene>
<dbReference type="EMBL" id="LHXV01000118">
    <property type="protein sequence ID" value="KXA99045.1"/>
    <property type="molecule type" value="Genomic_DNA"/>
</dbReference>
<feature type="transmembrane region" description="Helical" evidence="5">
    <location>
        <begin position="27"/>
        <end position="45"/>
    </location>
</feature>
<reference evidence="6 7" key="1">
    <citation type="journal article" date="2016" name="Sci. Rep.">
        <title>Metabolic traits of an uncultured archaeal lineage -MSBL1- from brine pools of the Red Sea.</title>
        <authorList>
            <person name="Mwirichia R."/>
            <person name="Alam I."/>
            <person name="Rashid M."/>
            <person name="Vinu M."/>
            <person name="Ba-Alawi W."/>
            <person name="Anthony Kamau A."/>
            <person name="Kamanda Ngugi D."/>
            <person name="Goker M."/>
            <person name="Klenk H.P."/>
            <person name="Bajic V."/>
            <person name="Stingl U."/>
        </authorList>
    </citation>
    <scope>NUCLEOTIDE SEQUENCE [LARGE SCALE GENOMIC DNA]</scope>
    <source>
        <strain evidence="6">SCGC-AAA259O05</strain>
    </source>
</reference>
<evidence type="ECO:0000313" key="6">
    <source>
        <dbReference type="EMBL" id="KXA99045.1"/>
    </source>
</evidence>
<dbReference type="AlphaFoldDB" id="A0A133UXY6"/>
<evidence type="ECO:0000313" key="7">
    <source>
        <dbReference type="Proteomes" id="UP000070344"/>
    </source>
</evidence>
<protein>
    <recommendedName>
        <fullName evidence="8">Ubiquinone biosynthesis protein UbiA</fullName>
    </recommendedName>
</protein>
<keyword evidence="3 5" id="KW-1133">Transmembrane helix</keyword>
<name>A0A133UXY6_9EURY</name>
<organism evidence="6 7">
    <name type="scientific">candidate division MSBL1 archaeon SCGC-AAA259O05</name>
    <dbReference type="NCBI Taxonomy" id="1698271"/>
    <lineage>
        <taxon>Archaea</taxon>
        <taxon>Methanobacteriati</taxon>
        <taxon>Methanobacteriota</taxon>
        <taxon>candidate division MSBL1</taxon>
    </lineage>
</organism>
<comment type="caution">
    <text evidence="6">The sequence shown here is derived from an EMBL/GenBank/DDBJ whole genome shotgun (WGS) entry which is preliminary data.</text>
</comment>
<dbReference type="GO" id="GO:0005886">
    <property type="term" value="C:plasma membrane"/>
    <property type="evidence" value="ECO:0007669"/>
    <property type="project" value="UniProtKB-SubCell"/>
</dbReference>
<dbReference type="GO" id="GO:0016765">
    <property type="term" value="F:transferase activity, transferring alkyl or aryl (other than methyl) groups"/>
    <property type="evidence" value="ECO:0007669"/>
    <property type="project" value="InterPro"/>
</dbReference>
<evidence type="ECO:0008006" key="8">
    <source>
        <dbReference type="Google" id="ProtNLM"/>
    </source>
</evidence>
<dbReference type="InterPro" id="IPR000537">
    <property type="entry name" value="UbiA_prenyltransferase"/>
</dbReference>
<proteinExistence type="predicted"/>
<keyword evidence="4 5" id="KW-0472">Membrane</keyword>
<keyword evidence="2 5" id="KW-0812">Transmembrane</keyword>
<keyword evidence="7" id="KW-1185">Reference proteome</keyword>
<dbReference type="InterPro" id="IPR044878">
    <property type="entry name" value="UbiA_sf"/>
</dbReference>